<dbReference type="InterPro" id="IPR012296">
    <property type="entry name" value="Nuclease_put_TT1808"/>
</dbReference>
<dbReference type="EMBL" id="JBHSJB010000028">
    <property type="protein sequence ID" value="MFC5057818.1"/>
    <property type="molecule type" value="Genomic_DNA"/>
</dbReference>
<feature type="domain" description="Putative restriction endonuclease" evidence="1">
    <location>
        <begin position="22"/>
        <end position="186"/>
    </location>
</feature>
<gene>
    <name evidence="2" type="ORF">ACFPFM_29235</name>
</gene>
<evidence type="ECO:0000313" key="3">
    <source>
        <dbReference type="Proteomes" id="UP001595833"/>
    </source>
</evidence>
<accession>A0ABV9Y524</accession>
<dbReference type="GO" id="GO:0004519">
    <property type="term" value="F:endonuclease activity"/>
    <property type="evidence" value="ECO:0007669"/>
    <property type="project" value="UniProtKB-KW"/>
</dbReference>
<dbReference type="Proteomes" id="UP001595833">
    <property type="component" value="Unassembled WGS sequence"/>
</dbReference>
<evidence type="ECO:0000313" key="2">
    <source>
        <dbReference type="EMBL" id="MFC5057818.1"/>
    </source>
</evidence>
<protein>
    <submittedName>
        <fullName evidence="2">Uma2 family endonuclease</fullName>
    </submittedName>
</protein>
<dbReference type="SUPFAM" id="SSF52980">
    <property type="entry name" value="Restriction endonuclease-like"/>
    <property type="match status" value="1"/>
</dbReference>
<reference evidence="3" key="1">
    <citation type="journal article" date="2019" name="Int. J. Syst. Evol. Microbiol.">
        <title>The Global Catalogue of Microorganisms (GCM) 10K type strain sequencing project: providing services to taxonomists for standard genome sequencing and annotation.</title>
        <authorList>
            <consortium name="The Broad Institute Genomics Platform"/>
            <consortium name="The Broad Institute Genome Sequencing Center for Infectious Disease"/>
            <person name="Wu L."/>
            <person name="Ma J."/>
        </authorList>
    </citation>
    <scope>NUCLEOTIDE SEQUENCE [LARGE SCALE GENOMIC DNA]</scope>
    <source>
        <strain evidence="3">KCTC 12848</strain>
    </source>
</reference>
<keyword evidence="2" id="KW-0378">Hydrolase</keyword>
<proteinExistence type="predicted"/>
<name>A0ABV9Y524_9PSEU</name>
<evidence type="ECO:0000259" key="1">
    <source>
        <dbReference type="Pfam" id="PF05685"/>
    </source>
</evidence>
<dbReference type="CDD" id="cd06260">
    <property type="entry name" value="DUF820-like"/>
    <property type="match status" value="1"/>
</dbReference>
<dbReference type="InterPro" id="IPR011335">
    <property type="entry name" value="Restrct_endonuc-II-like"/>
</dbReference>
<dbReference type="Gene3D" id="3.90.1570.10">
    <property type="entry name" value="tt1808, chain A"/>
    <property type="match status" value="1"/>
</dbReference>
<organism evidence="2 3">
    <name type="scientific">Saccharothrix xinjiangensis</name>
    <dbReference type="NCBI Taxonomy" id="204798"/>
    <lineage>
        <taxon>Bacteria</taxon>
        <taxon>Bacillati</taxon>
        <taxon>Actinomycetota</taxon>
        <taxon>Actinomycetes</taxon>
        <taxon>Pseudonocardiales</taxon>
        <taxon>Pseudonocardiaceae</taxon>
        <taxon>Saccharothrix</taxon>
    </lineage>
</organism>
<keyword evidence="3" id="KW-1185">Reference proteome</keyword>
<dbReference type="Pfam" id="PF05685">
    <property type="entry name" value="Uma2"/>
    <property type="match status" value="1"/>
</dbReference>
<dbReference type="RefSeq" id="WP_344036114.1">
    <property type="nucleotide sequence ID" value="NZ_BAAAKE010000004.1"/>
</dbReference>
<keyword evidence="2" id="KW-0540">Nuclease</keyword>
<sequence length="197" mass="21696">MSIQEVEMPAALQHPIGPHTVEEWLTLPAAEDGSRTELIFGHFYVSPSPSAEHQIAMANLWLMTREALRAAGCRDLHVVPGVHLKIPSAWRTALIPDVVVLDRPPAGTSFPPDAVVIAIEIWSPGNRRAEREAKMRAFAVAGVPFVWTVEGWDEPELTAHRWEQGRYVEENTARGGRTTITAAPIPITVDLDSLLDS</sequence>
<dbReference type="InterPro" id="IPR008538">
    <property type="entry name" value="Uma2"/>
</dbReference>
<comment type="caution">
    <text evidence="2">The sequence shown here is derived from an EMBL/GenBank/DDBJ whole genome shotgun (WGS) entry which is preliminary data.</text>
</comment>
<keyword evidence="2" id="KW-0255">Endonuclease</keyword>